<feature type="transmembrane region" description="Helical" evidence="6">
    <location>
        <begin position="32"/>
        <end position="51"/>
    </location>
</feature>
<dbReference type="Pfam" id="PF00892">
    <property type="entry name" value="EamA"/>
    <property type="match status" value="2"/>
</dbReference>
<dbReference type="PANTHER" id="PTHR32322">
    <property type="entry name" value="INNER MEMBRANE TRANSPORTER"/>
    <property type="match status" value="1"/>
</dbReference>
<reference evidence="9" key="1">
    <citation type="submission" date="2017-03" db="EMBL/GenBank/DDBJ databases">
        <authorList>
            <person name="Monnet C."/>
        </authorList>
    </citation>
    <scope>NUCLEOTIDE SEQUENCE [LARGE SCALE GENOMIC DNA]</scope>
    <source>
        <strain evidence="9">SJ5-8</strain>
    </source>
</reference>
<evidence type="ECO:0000256" key="2">
    <source>
        <dbReference type="ARBA" id="ARBA00007362"/>
    </source>
</evidence>
<dbReference type="AlphaFoldDB" id="A0A2H1L3W4"/>
<dbReference type="EMBL" id="FXZM01000004">
    <property type="protein sequence ID" value="SMY11571.1"/>
    <property type="molecule type" value="Genomic_DNA"/>
</dbReference>
<proteinExistence type="inferred from homology"/>
<gene>
    <name evidence="8" type="ORF">BJEO58_01156</name>
</gene>
<dbReference type="InterPro" id="IPR000620">
    <property type="entry name" value="EamA_dom"/>
</dbReference>
<feature type="transmembrane region" description="Helical" evidence="6">
    <location>
        <begin position="139"/>
        <end position="159"/>
    </location>
</feature>
<keyword evidence="9" id="KW-1185">Reference proteome</keyword>
<evidence type="ECO:0000313" key="9">
    <source>
        <dbReference type="Proteomes" id="UP000234462"/>
    </source>
</evidence>
<evidence type="ECO:0000259" key="7">
    <source>
        <dbReference type="Pfam" id="PF00892"/>
    </source>
</evidence>
<comment type="subcellular location">
    <subcellularLocation>
        <location evidence="1">Membrane</location>
        <topology evidence="1">Multi-pass membrane protein</topology>
    </subcellularLocation>
</comment>
<keyword evidence="3 6" id="KW-0812">Transmembrane</keyword>
<evidence type="ECO:0000313" key="8">
    <source>
        <dbReference type="EMBL" id="SMY11571.1"/>
    </source>
</evidence>
<sequence length="319" mass="33504">MPISHCLLALSVAVMWGLNFLAIDASLQQFPPMLLVSLRFAVLAIPALLFVPRPQVPVRWLLGYGAGFGILQFAFLFWGMAIGMPAGLASLVLQASAPFTVLLGAVLLRERLAPLQVVGILVAVGGLTVVGWYRFENAALLPFLLTLAGAFGWSLGNICNRQARTVEPLKLTFWMSVVPPVPMLLVSLVVEGPAEIAASFDGLGSSTGVLALVGLAYTALIGTIAGSGVWSWLMARHPAGIVAPFSLLVPVVGLSAAWLVLGQAVSVTELGGAVLIVGGVLLGSLKGMRVSARRRGRERFTAAFPPPPADAPAPRGFRR</sequence>
<keyword evidence="5 6" id="KW-0472">Membrane</keyword>
<protein>
    <submittedName>
        <fullName evidence="8">O-acetylserine/cysteine efflux transporter</fullName>
    </submittedName>
</protein>
<evidence type="ECO:0000256" key="3">
    <source>
        <dbReference type="ARBA" id="ARBA00022692"/>
    </source>
</evidence>
<comment type="similarity">
    <text evidence="2">Belongs to the EamA transporter family.</text>
</comment>
<feature type="transmembrane region" description="Helical" evidence="6">
    <location>
        <begin position="171"/>
        <end position="190"/>
    </location>
</feature>
<dbReference type="SUPFAM" id="SSF103481">
    <property type="entry name" value="Multidrug resistance efflux transporter EmrE"/>
    <property type="match status" value="2"/>
</dbReference>
<dbReference type="InterPro" id="IPR050638">
    <property type="entry name" value="AA-Vitamin_Transporters"/>
</dbReference>
<dbReference type="Proteomes" id="UP000234462">
    <property type="component" value="Unassembled WGS sequence"/>
</dbReference>
<dbReference type="RefSeq" id="WP_101588525.1">
    <property type="nucleotide sequence ID" value="NZ_FXZM01000004.1"/>
</dbReference>
<dbReference type="OrthoDB" id="9812521at2"/>
<evidence type="ECO:0000256" key="5">
    <source>
        <dbReference type="ARBA" id="ARBA00023136"/>
    </source>
</evidence>
<dbReference type="PANTHER" id="PTHR32322:SF9">
    <property type="entry name" value="AMINO-ACID METABOLITE EFFLUX PUMP-RELATED"/>
    <property type="match status" value="1"/>
</dbReference>
<organism evidence="8 9">
    <name type="scientific">Brevibacterium jeotgali</name>
    <dbReference type="NCBI Taxonomy" id="1262550"/>
    <lineage>
        <taxon>Bacteria</taxon>
        <taxon>Bacillati</taxon>
        <taxon>Actinomycetota</taxon>
        <taxon>Actinomycetes</taxon>
        <taxon>Micrococcales</taxon>
        <taxon>Brevibacteriaceae</taxon>
        <taxon>Brevibacterium</taxon>
    </lineage>
</organism>
<feature type="transmembrane region" description="Helical" evidence="6">
    <location>
        <begin position="267"/>
        <end position="285"/>
    </location>
</feature>
<feature type="domain" description="EamA" evidence="7">
    <location>
        <begin position="6"/>
        <end position="130"/>
    </location>
</feature>
<keyword evidence="4 6" id="KW-1133">Transmembrane helix</keyword>
<feature type="transmembrane region" description="Helical" evidence="6">
    <location>
        <begin position="86"/>
        <end position="108"/>
    </location>
</feature>
<name>A0A2H1L3W4_9MICO</name>
<feature type="transmembrane region" description="Helical" evidence="6">
    <location>
        <begin position="210"/>
        <end position="233"/>
    </location>
</feature>
<evidence type="ECO:0000256" key="4">
    <source>
        <dbReference type="ARBA" id="ARBA00022989"/>
    </source>
</evidence>
<dbReference type="InterPro" id="IPR037185">
    <property type="entry name" value="EmrE-like"/>
</dbReference>
<feature type="domain" description="EamA" evidence="7">
    <location>
        <begin position="143"/>
        <end position="282"/>
    </location>
</feature>
<accession>A0A2H1L3W4</accession>
<feature type="transmembrane region" description="Helical" evidence="6">
    <location>
        <begin position="115"/>
        <end position="133"/>
    </location>
</feature>
<evidence type="ECO:0000256" key="1">
    <source>
        <dbReference type="ARBA" id="ARBA00004141"/>
    </source>
</evidence>
<evidence type="ECO:0000256" key="6">
    <source>
        <dbReference type="SAM" id="Phobius"/>
    </source>
</evidence>
<feature type="transmembrane region" description="Helical" evidence="6">
    <location>
        <begin position="58"/>
        <end position="80"/>
    </location>
</feature>
<feature type="transmembrane region" description="Helical" evidence="6">
    <location>
        <begin position="240"/>
        <end position="261"/>
    </location>
</feature>
<dbReference type="GO" id="GO:0016020">
    <property type="term" value="C:membrane"/>
    <property type="evidence" value="ECO:0007669"/>
    <property type="project" value="UniProtKB-SubCell"/>
</dbReference>